<evidence type="ECO:0000313" key="3">
    <source>
        <dbReference type="Proteomes" id="UP001178507"/>
    </source>
</evidence>
<feature type="transmembrane region" description="Helical" evidence="1">
    <location>
        <begin position="110"/>
        <end position="135"/>
    </location>
</feature>
<feature type="transmembrane region" description="Helical" evidence="1">
    <location>
        <begin position="39"/>
        <end position="60"/>
    </location>
</feature>
<evidence type="ECO:0000313" key="2">
    <source>
        <dbReference type="EMBL" id="CAJ1401130.1"/>
    </source>
</evidence>
<feature type="transmembrane region" description="Helical" evidence="1">
    <location>
        <begin position="67"/>
        <end position="90"/>
    </location>
</feature>
<dbReference type="AlphaFoldDB" id="A0AA36J9G2"/>
<dbReference type="Proteomes" id="UP001178507">
    <property type="component" value="Unassembled WGS sequence"/>
</dbReference>
<accession>A0AA36J9G2</accession>
<organism evidence="2 3">
    <name type="scientific">Effrenium voratum</name>
    <dbReference type="NCBI Taxonomy" id="2562239"/>
    <lineage>
        <taxon>Eukaryota</taxon>
        <taxon>Sar</taxon>
        <taxon>Alveolata</taxon>
        <taxon>Dinophyceae</taxon>
        <taxon>Suessiales</taxon>
        <taxon>Symbiodiniaceae</taxon>
        <taxon>Effrenium</taxon>
    </lineage>
</organism>
<keyword evidence="1" id="KW-1133">Transmembrane helix</keyword>
<feature type="transmembrane region" description="Helical" evidence="1">
    <location>
        <begin position="142"/>
        <end position="161"/>
    </location>
</feature>
<protein>
    <submittedName>
        <fullName evidence="2">Uncharacterized protein</fullName>
    </submittedName>
</protein>
<comment type="caution">
    <text evidence="2">The sequence shown here is derived from an EMBL/GenBank/DDBJ whole genome shotgun (WGS) entry which is preliminary data.</text>
</comment>
<keyword evidence="3" id="KW-1185">Reference proteome</keyword>
<gene>
    <name evidence="2" type="ORF">EVOR1521_LOCUS24339</name>
</gene>
<proteinExistence type="predicted"/>
<reference evidence="2" key="1">
    <citation type="submission" date="2023-08" db="EMBL/GenBank/DDBJ databases">
        <authorList>
            <person name="Chen Y."/>
            <person name="Shah S."/>
            <person name="Dougan E. K."/>
            <person name="Thang M."/>
            <person name="Chan C."/>
        </authorList>
    </citation>
    <scope>NUCLEOTIDE SEQUENCE</scope>
</reference>
<feature type="transmembrane region" description="Helical" evidence="1">
    <location>
        <begin position="173"/>
        <end position="192"/>
    </location>
</feature>
<dbReference type="EMBL" id="CAUJNA010003401">
    <property type="protein sequence ID" value="CAJ1401130.1"/>
    <property type="molecule type" value="Genomic_DNA"/>
</dbReference>
<evidence type="ECO:0000256" key="1">
    <source>
        <dbReference type="SAM" id="Phobius"/>
    </source>
</evidence>
<keyword evidence="1" id="KW-0472">Membrane</keyword>
<name>A0AA36J9G2_9DINO</name>
<sequence>MHGLSILLLGLGGFVVTSFSSHADQEYSWLQLRNFVKRPAFLCCAMTMIAVTTFLVGRALWNRFLDLLSFTYLFAVTGAVDLLDVTKFTLQLLRLLVVVKTEQEEPAKKVVSTCIVMTLALHFGVFCFQVAAAYYRKALQSLPLFLGSGALMQVVVCGTFFDEFSSLEKHQKVFFSVGLALVMLGMVVTSMAGEEPQARQPAAKAIDLKACWSAATGPSLRPIFFCLATFRRALCAGFAMKAWRLQLGAPEKGKPGAPDYLLRAWDEDAVSALACFSDNGPTDEVLIRSIATNVCEISLENAGFATSRQCCWCHTAVDFTLRTHDASLRADAAARLGNHCAPQCECRGRRPPPCS</sequence>
<keyword evidence="1" id="KW-0812">Transmembrane</keyword>